<feature type="domain" description="Phosphatidylinositol N-acetylglucosaminyltransferase subunit H conserved" evidence="4">
    <location>
        <begin position="92"/>
        <end position="155"/>
    </location>
</feature>
<dbReference type="GO" id="GO:0006506">
    <property type="term" value="P:GPI anchor biosynthetic process"/>
    <property type="evidence" value="ECO:0007669"/>
    <property type="project" value="UniProtKB-UniPathway"/>
</dbReference>
<protein>
    <submittedName>
        <fullName evidence="5">GPI-GlcNAc transferase complex, PIG-H component, conserved domain containing protein</fullName>
    </submittedName>
</protein>
<dbReference type="OrthoDB" id="6256716at2759"/>
<gene>
    <name evidence="5" type="ORF">PanWU01x14_226600</name>
</gene>
<evidence type="ECO:0000256" key="2">
    <source>
        <dbReference type="ARBA" id="ARBA00009610"/>
    </source>
</evidence>
<name>A0A2P5BMN9_PARAD</name>
<organism evidence="5 6">
    <name type="scientific">Parasponia andersonii</name>
    <name type="common">Sponia andersonii</name>
    <dbReference type="NCBI Taxonomy" id="3476"/>
    <lineage>
        <taxon>Eukaryota</taxon>
        <taxon>Viridiplantae</taxon>
        <taxon>Streptophyta</taxon>
        <taxon>Embryophyta</taxon>
        <taxon>Tracheophyta</taxon>
        <taxon>Spermatophyta</taxon>
        <taxon>Magnoliopsida</taxon>
        <taxon>eudicotyledons</taxon>
        <taxon>Gunneridae</taxon>
        <taxon>Pentapetalae</taxon>
        <taxon>rosids</taxon>
        <taxon>fabids</taxon>
        <taxon>Rosales</taxon>
        <taxon>Cannabaceae</taxon>
        <taxon>Parasponia</taxon>
    </lineage>
</organism>
<feature type="transmembrane region" description="Helical" evidence="3">
    <location>
        <begin position="35"/>
        <end position="58"/>
    </location>
</feature>
<evidence type="ECO:0000259" key="4">
    <source>
        <dbReference type="Pfam" id="PF10181"/>
    </source>
</evidence>
<evidence type="ECO:0000313" key="6">
    <source>
        <dbReference type="Proteomes" id="UP000237105"/>
    </source>
</evidence>
<keyword evidence="3" id="KW-0812">Transmembrane</keyword>
<dbReference type="PANTHER" id="PTHR15231">
    <property type="entry name" value="PHOSPHATIDYLINOSITOL N-ACETYLGLUCOSAMINYLTRANSFERASE SUBUNIT H"/>
    <property type="match status" value="1"/>
</dbReference>
<keyword evidence="3" id="KW-1133">Transmembrane helix</keyword>
<evidence type="ECO:0000256" key="3">
    <source>
        <dbReference type="SAM" id="Phobius"/>
    </source>
</evidence>
<dbReference type="Pfam" id="PF10181">
    <property type="entry name" value="PIG-H"/>
    <property type="match status" value="1"/>
</dbReference>
<keyword evidence="3" id="KW-0472">Membrane</keyword>
<evidence type="ECO:0000313" key="5">
    <source>
        <dbReference type="EMBL" id="PON50023.1"/>
    </source>
</evidence>
<dbReference type="InterPro" id="IPR019328">
    <property type="entry name" value="PIGH-H_dom"/>
</dbReference>
<dbReference type="GO" id="GO:0000506">
    <property type="term" value="C:glycosylphosphatidylinositol-N-acetylglucosaminyltransferase (GPI-GnT) complex"/>
    <property type="evidence" value="ECO:0007669"/>
    <property type="project" value="InterPro"/>
</dbReference>
<dbReference type="STRING" id="3476.A0A2P5BMN9"/>
<dbReference type="EMBL" id="JXTB01000251">
    <property type="protein sequence ID" value="PON50023.1"/>
    <property type="molecule type" value="Genomic_DNA"/>
</dbReference>
<keyword evidence="5" id="KW-0808">Transferase</keyword>
<dbReference type="Proteomes" id="UP000237105">
    <property type="component" value="Unassembled WGS sequence"/>
</dbReference>
<comment type="pathway">
    <text evidence="1">Glycolipid biosynthesis; glycosylphosphatidylinositol-anchor biosynthesis.</text>
</comment>
<dbReference type="AlphaFoldDB" id="A0A2P5BMN9"/>
<proteinExistence type="inferred from homology"/>
<dbReference type="InterPro" id="IPR044215">
    <property type="entry name" value="PIG-H"/>
</dbReference>
<dbReference type="PANTHER" id="PTHR15231:SF1">
    <property type="entry name" value="PHOSPHATIDYLINOSITOL N-ACETYLGLUCOSAMINYLTRANSFERASE SUBUNIT H"/>
    <property type="match status" value="1"/>
</dbReference>
<comment type="similarity">
    <text evidence="2">Belongs to the PIGH family.</text>
</comment>
<comment type="caution">
    <text evidence="5">The sequence shown here is derived from an EMBL/GenBank/DDBJ whole genome shotgun (WGS) entry which is preliminary data.</text>
</comment>
<accession>A0A2P5BMN9</accession>
<reference evidence="6" key="1">
    <citation type="submission" date="2016-06" db="EMBL/GenBank/DDBJ databases">
        <title>Parallel loss of symbiosis genes in relatives of nitrogen-fixing non-legume Parasponia.</title>
        <authorList>
            <person name="Van Velzen R."/>
            <person name="Holmer R."/>
            <person name="Bu F."/>
            <person name="Rutten L."/>
            <person name="Van Zeijl A."/>
            <person name="Liu W."/>
            <person name="Santuari L."/>
            <person name="Cao Q."/>
            <person name="Sharma T."/>
            <person name="Shen D."/>
            <person name="Roswanjaya Y."/>
            <person name="Wardhani T."/>
            <person name="Kalhor M.S."/>
            <person name="Jansen J."/>
            <person name="Van den Hoogen J."/>
            <person name="Gungor B."/>
            <person name="Hartog M."/>
            <person name="Hontelez J."/>
            <person name="Verver J."/>
            <person name="Yang W.-C."/>
            <person name="Schijlen E."/>
            <person name="Repin R."/>
            <person name="Schilthuizen M."/>
            <person name="Schranz E."/>
            <person name="Heidstra R."/>
            <person name="Miyata K."/>
            <person name="Fedorova E."/>
            <person name="Kohlen W."/>
            <person name="Bisseling T."/>
            <person name="Smit S."/>
            <person name="Geurts R."/>
        </authorList>
    </citation>
    <scope>NUCLEOTIDE SEQUENCE [LARGE SCALE GENOMIC DNA]</scope>
    <source>
        <strain evidence="6">cv. WU1-14</strain>
    </source>
</reference>
<feature type="transmembrane region" description="Helical" evidence="3">
    <location>
        <begin position="64"/>
        <end position="83"/>
    </location>
</feature>
<keyword evidence="6" id="KW-1185">Reference proteome</keyword>
<sequence>MVDSDLDSDSCLGYNYLRDCKRSHDIHHILPPTSAFYTILLLCFSALLILATAFYLVFLMEETSVFIVLWSSLLLALLVKLLLRNTIISKESVVVMPAFGVQLETHYAGGKINRRFIPVDKILKPLLLECVTPVTCYWNLSLIVRGEPELTSVFKGLRPPATMLIPIWKALCAATDKVEEKSNITVEDGRYS</sequence>
<evidence type="ECO:0000256" key="1">
    <source>
        <dbReference type="ARBA" id="ARBA00004687"/>
    </source>
</evidence>
<dbReference type="GO" id="GO:0016740">
    <property type="term" value="F:transferase activity"/>
    <property type="evidence" value="ECO:0007669"/>
    <property type="project" value="UniProtKB-KW"/>
</dbReference>
<dbReference type="UniPathway" id="UPA00196"/>